<dbReference type="PANTHER" id="PTHR30622">
    <property type="entry name" value="UNDECAPRENYL-DIPHOSPHATASE"/>
    <property type="match status" value="1"/>
</dbReference>
<feature type="transmembrane region" description="Helical" evidence="14">
    <location>
        <begin position="7"/>
        <end position="29"/>
    </location>
</feature>
<dbReference type="Pfam" id="PF02673">
    <property type="entry name" value="BacA"/>
    <property type="match status" value="1"/>
</dbReference>
<feature type="transmembrane region" description="Helical" evidence="14">
    <location>
        <begin position="221"/>
        <end position="240"/>
    </location>
</feature>
<dbReference type="EC" id="3.6.1.27" evidence="3 14"/>
<evidence type="ECO:0000313" key="15">
    <source>
        <dbReference type="EMBL" id="PWK53935.1"/>
    </source>
</evidence>
<keyword evidence="9 14" id="KW-0472">Membrane</keyword>
<feature type="transmembrane region" description="Helical" evidence="14">
    <location>
        <begin position="41"/>
        <end position="59"/>
    </location>
</feature>
<feature type="transmembrane region" description="Helical" evidence="14">
    <location>
        <begin position="85"/>
        <end position="106"/>
    </location>
</feature>
<dbReference type="GO" id="GO:0005886">
    <property type="term" value="C:plasma membrane"/>
    <property type="evidence" value="ECO:0007669"/>
    <property type="project" value="UniProtKB-SubCell"/>
</dbReference>
<evidence type="ECO:0000256" key="12">
    <source>
        <dbReference type="ARBA" id="ARBA00032932"/>
    </source>
</evidence>
<sequence length="269" mass="29709">MDWIQIIILALIQGLTEFLPISSSGHLILPAKLLGWRDQGHAFDIALHVGTLTAVVIYFREELIRMTAAFFKTGFSKQMDKDAKLAWAVIWGTVPVGLLGLLFSVFDVVDNYLRTISVIASTTIIFALLLWYVEKNVKHRRDEYSIGFKDIILVGIAQALALIPGTSRSGATIMAGLWLGLTRTAAARFSFLLSIPVIILSGGLTTLNLVQQPQPVMWGELISGFIIAAVSAFACIHFFLKLIDKIGMMPFVWYRLVLGIVLFGIVLSQ</sequence>
<dbReference type="EMBL" id="QGGU01000002">
    <property type="protein sequence ID" value="PWK53935.1"/>
    <property type="molecule type" value="Genomic_DNA"/>
</dbReference>
<keyword evidence="7 14" id="KW-0378">Hydrolase</keyword>
<keyword evidence="10 14" id="KW-0046">Antibiotic resistance</keyword>
<evidence type="ECO:0000256" key="13">
    <source>
        <dbReference type="ARBA" id="ARBA00047594"/>
    </source>
</evidence>
<comment type="similarity">
    <text evidence="2 14">Belongs to the UppP family.</text>
</comment>
<evidence type="ECO:0000256" key="4">
    <source>
        <dbReference type="ARBA" id="ARBA00021581"/>
    </source>
</evidence>
<evidence type="ECO:0000256" key="3">
    <source>
        <dbReference type="ARBA" id="ARBA00012374"/>
    </source>
</evidence>
<feature type="transmembrane region" description="Helical" evidence="14">
    <location>
        <begin position="185"/>
        <end position="209"/>
    </location>
</feature>
<dbReference type="HAMAP" id="MF_01006">
    <property type="entry name" value="Undec_diphosphatase"/>
    <property type="match status" value="1"/>
</dbReference>
<dbReference type="Proteomes" id="UP000245790">
    <property type="component" value="Unassembled WGS sequence"/>
</dbReference>
<comment type="function">
    <text evidence="14">Catalyzes the dephosphorylation of undecaprenyl diphosphate (UPP). Confers resistance to bacitracin.</text>
</comment>
<dbReference type="NCBIfam" id="TIGR00753">
    <property type="entry name" value="undec_PP_bacA"/>
    <property type="match status" value="1"/>
</dbReference>
<dbReference type="GO" id="GO:0071555">
    <property type="term" value="P:cell wall organization"/>
    <property type="evidence" value="ECO:0007669"/>
    <property type="project" value="UniProtKB-KW"/>
</dbReference>
<keyword evidence="16" id="KW-1185">Reference proteome</keyword>
<evidence type="ECO:0000256" key="1">
    <source>
        <dbReference type="ARBA" id="ARBA00004651"/>
    </source>
</evidence>
<dbReference type="AlphaFoldDB" id="A0A316G0R2"/>
<evidence type="ECO:0000256" key="11">
    <source>
        <dbReference type="ARBA" id="ARBA00032707"/>
    </source>
</evidence>
<evidence type="ECO:0000256" key="7">
    <source>
        <dbReference type="ARBA" id="ARBA00022801"/>
    </source>
</evidence>
<keyword evidence="14" id="KW-0133">Cell shape</keyword>
<keyword evidence="6 14" id="KW-0812">Transmembrane</keyword>
<dbReference type="GO" id="GO:0009252">
    <property type="term" value="P:peptidoglycan biosynthetic process"/>
    <property type="evidence" value="ECO:0007669"/>
    <property type="project" value="UniProtKB-KW"/>
</dbReference>
<evidence type="ECO:0000256" key="8">
    <source>
        <dbReference type="ARBA" id="ARBA00022989"/>
    </source>
</evidence>
<dbReference type="PANTHER" id="PTHR30622:SF4">
    <property type="entry name" value="UNDECAPRENYL-DIPHOSPHATASE"/>
    <property type="match status" value="1"/>
</dbReference>
<dbReference type="GO" id="GO:0046677">
    <property type="term" value="P:response to antibiotic"/>
    <property type="evidence" value="ECO:0007669"/>
    <property type="project" value="UniProtKB-UniRule"/>
</dbReference>
<accession>A0A316G0R2</accession>
<comment type="caution">
    <text evidence="15">The sequence shown here is derived from an EMBL/GenBank/DDBJ whole genome shotgun (WGS) entry which is preliminary data.</text>
</comment>
<feature type="transmembrane region" description="Helical" evidence="14">
    <location>
        <begin position="112"/>
        <end position="133"/>
    </location>
</feature>
<dbReference type="GO" id="GO:0050380">
    <property type="term" value="F:undecaprenyl-diphosphatase activity"/>
    <property type="evidence" value="ECO:0007669"/>
    <property type="project" value="UniProtKB-UniRule"/>
</dbReference>
<keyword evidence="14" id="KW-0573">Peptidoglycan synthesis</keyword>
<dbReference type="RefSeq" id="WP_109762052.1">
    <property type="nucleotide sequence ID" value="NZ_QGGU01000002.1"/>
</dbReference>
<keyword evidence="14" id="KW-0961">Cell wall biogenesis/degradation</keyword>
<organism evidence="15 16">
    <name type="scientific">Pleionea mediterranea</name>
    <dbReference type="NCBI Taxonomy" id="523701"/>
    <lineage>
        <taxon>Bacteria</taxon>
        <taxon>Pseudomonadati</taxon>
        <taxon>Pseudomonadota</taxon>
        <taxon>Gammaproteobacteria</taxon>
        <taxon>Oceanospirillales</taxon>
        <taxon>Pleioneaceae</taxon>
        <taxon>Pleionea</taxon>
    </lineage>
</organism>
<comment type="miscellaneous">
    <text evidence="14">Bacitracin is thought to be involved in the inhibition of peptidoglycan synthesis by sequestering undecaprenyl diphosphate, thereby reducing the pool of lipid carrier available.</text>
</comment>
<dbReference type="GO" id="GO:0008360">
    <property type="term" value="P:regulation of cell shape"/>
    <property type="evidence" value="ECO:0007669"/>
    <property type="project" value="UniProtKB-KW"/>
</dbReference>
<dbReference type="InterPro" id="IPR003824">
    <property type="entry name" value="UppP"/>
</dbReference>
<keyword evidence="8 14" id="KW-1133">Transmembrane helix</keyword>
<comment type="subcellular location">
    <subcellularLocation>
        <location evidence="1 14">Cell membrane</location>
        <topology evidence="1 14">Multi-pass membrane protein</topology>
    </subcellularLocation>
</comment>
<dbReference type="OrthoDB" id="9808289at2"/>
<reference evidence="15 16" key="1">
    <citation type="submission" date="2018-05" db="EMBL/GenBank/DDBJ databases">
        <title>Genomic Encyclopedia of Type Strains, Phase IV (KMG-IV): sequencing the most valuable type-strain genomes for metagenomic binning, comparative biology and taxonomic classification.</title>
        <authorList>
            <person name="Goeker M."/>
        </authorList>
    </citation>
    <scope>NUCLEOTIDE SEQUENCE [LARGE SCALE GENOMIC DNA]</scope>
    <source>
        <strain evidence="15 16">DSM 25350</strain>
    </source>
</reference>
<evidence type="ECO:0000256" key="10">
    <source>
        <dbReference type="ARBA" id="ARBA00023251"/>
    </source>
</evidence>
<evidence type="ECO:0000256" key="2">
    <source>
        <dbReference type="ARBA" id="ARBA00010621"/>
    </source>
</evidence>
<gene>
    <name evidence="14" type="primary">uppP</name>
    <name evidence="15" type="ORF">C8D97_102327</name>
</gene>
<comment type="catalytic activity">
    <reaction evidence="13 14">
        <text>di-trans,octa-cis-undecaprenyl diphosphate + H2O = di-trans,octa-cis-undecaprenyl phosphate + phosphate + H(+)</text>
        <dbReference type="Rhea" id="RHEA:28094"/>
        <dbReference type="ChEBI" id="CHEBI:15377"/>
        <dbReference type="ChEBI" id="CHEBI:15378"/>
        <dbReference type="ChEBI" id="CHEBI:43474"/>
        <dbReference type="ChEBI" id="CHEBI:58405"/>
        <dbReference type="ChEBI" id="CHEBI:60392"/>
        <dbReference type="EC" id="3.6.1.27"/>
    </reaction>
</comment>
<proteinExistence type="inferred from homology"/>
<name>A0A316G0R2_9GAMM</name>
<evidence type="ECO:0000313" key="16">
    <source>
        <dbReference type="Proteomes" id="UP000245790"/>
    </source>
</evidence>
<evidence type="ECO:0000256" key="5">
    <source>
        <dbReference type="ARBA" id="ARBA00022475"/>
    </source>
</evidence>
<protein>
    <recommendedName>
        <fullName evidence="4 14">Undecaprenyl-diphosphatase</fullName>
        <ecNumber evidence="3 14">3.6.1.27</ecNumber>
    </recommendedName>
    <alternativeName>
        <fullName evidence="12 14">Bacitracin resistance protein</fullName>
    </alternativeName>
    <alternativeName>
        <fullName evidence="11 14">Undecaprenyl pyrophosphate phosphatase</fullName>
    </alternativeName>
</protein>
<dbReference type="NCBIfam" id="NF001393">
    <property type="entry name" value="PRK00281.2-4"/>
    <property type="match status" value="1"/>
</dbReference>
<evidence type="ECO:0000256" key="9">
    <source>
        <dbReference type="ARBA" id="ARBA00023136"/>
    </source>
</evidence>
<feature type="transmembrane region" description="Helical" evidence="14">
    <location>
        <begin position="252"/>
        <end position="268"/>
    </location>
</feature>
<keyword evidence="5 14" id="KW-1003">Cell membrane</keyword>
<evidence type="ECO:0000256" key="14">
    <source>
        <dbReference type="HAMAP-Rule" id="MF_01006"/>
    </source>
</evidence>
<evidence type="ECO:0000256" key="6">
    <source>
        <dbReference type="ARBA" id="ARBA00022692"/>
    </source>
</evidence>